<protein>
    <submittedName>
        <fullName evidence="1">Predicted secreted protein</fullName>
    </submittedName>
</protein>
<reference evidence="2" key="1">
    <citation type="submission" date="2016-11" db="EMBL/GenBank/DDBJ databases">
        <authorList>
            <person name="Varghese N."/>
            <person name="Submissions S."/>
        </authorList>
    </citation>
    <scope>NUCLEOTIDE SEQUENCE [LARGE SCALE GENOMIC DNA]</scope>
    <source>
        <strain evidence="2">DSM 17957</strain>
    </source>
</reference>
<sequence>MHRAKKILFTAHCILNQNAVIRQWERAKGGFNTFIQKTLENNISIVQLPCPEFTFLGEDRPPMTKQEYDTEAYRRHSREILGIILKQFQEYLNHGYQIVGILGIQGSPSCDTLKQKGVFMEELLAMLGEQGTHVKTFDVPEDYLEGEEHYILKEFQEFIHQQ</sequence>
<dbReference type="InterPro" id="IPR054648">
    <property type="entry name" value="TudS-rel"/>
</dbReference>
<dbReference type="Proteomes" id="UP000184536">
    <property type="component" value="Unassembled WGS sequence"/>
</dbReference>
<gene>
    <name evidence="1" type="ORF">SAMN02745975_03922</name>
</gene>
<dbReference type="AlphaFoldDB" id="A0A1M6QVH0"/>
<proteinExistence type="predicted"/>
<evidence type="ECO:0000313" key="1">
    <source>
        <dbReference type="EMBL" id="SHK24057.1"/>
    </source>
</evidence>
<dbReference type="EMBL" id="FQZV01000115">
    <property type="protein sequence ID" value="SHK24057.1"/>
    <property type="molecule type" value="Genomic_DNA"/>
</dbReference>
<organism evidence="1 2">
    <name type="scientific">Geosporobacter subterraneus DSM 17957</name>
    <dbReference type="NCBI Taxonomy" id="1121919"/>
    <lineage>
        <taxon>Bacteria</taxon>
        <taxon>Bacillati</taxon>
        <taxon>Bacillota</taxon>
        <taxon>Clostridia</taxon>
        <taxon>Peptostreptococcales</taxon>
        <taxon>Thermotaleaceae</taxon>
        <taxon>Geosporobacter</taxon>
    </lineage>
</organism>
<accession>A0A1M6QVH0</accession>
<dbReference type="STRING" id="1121919.SAMN02745975_03922"/>
<keyword evidence="2" id="KW-1185">Reference proteome</keyword>
<name>A0A1M6QVH0_9FIRM</name>
<evidence type="ECO:0000313" key="2">
    <source>
        <dbReference type="Proteomes" id="UP000184536"/>
    </source>
</evidence>
<dbReference type="OrthoDB" id="5420310at2"/>
<dbReference type="NCBIfam" id="NF045597">
    <property type="entry name" value="TudS_rel_CD3072"/>
    <property type="match status" value="1"/>
</dbReference>